<evidence type="ECO:0000313" key="7">
    <source>
        <dbReference type="EMBL" id="OXA47481.1"/>
    </source>
</evidence>
<dbReference type="AlphaFoldDB" id="A0A226DS04"/>
<dbReference type="GO" id="GO:0005886">
    <property type="term" value="C:plasma membrane"/>
    <property type="evidence" value="ECO:0007669"/>
    <property type="project" value="TreeGrafter"/>
</dbReference>
<protein>
    <submittedName>
        <fullName evidence="7">Uncharacterized protein</fullName>
    </submittedName>
</protein>
<sequence>MALFWVLEALPIPITSLLPVALFPLLGLQSTSQVVGNYMKESGMMFLGGISLALGISHCGLHKRLALKTLLVIGTSPWRLLFGVLLTTSFLSCWVVSTTAAAMAVPIVSGLVEAFNVSDKERKKLRILFFLAAGYGANVGGTAVIIGSSANLIFRDLVALENIGQNGKYRDINFATWAAFGVPIALVNILIVWGVLGFIHLRGKKSLPDDVDDDISQDTDAHTVRKNLSQKLKDLGPLSFHEKAISVIFGLTVLLWFTRDPQVFPGWQEVLFPSGQIKIGDSSVAIIMVFVMFTIPKDPKVILKWKKLGSSTETLMTWSHLQSNFPWSVLLLLGGGFAISDGAQVSGLSEWVGQQLEGLSSLPHPVLLFIILLIVSVLTEFTSNSGTVSLLTPILFSLSRRLDIHPLYVSFAAVIVSQYAFVLPTSNPSNAICFAAGELRIKDMATPGLFEYYNRRWRK</sequence>
<evidence type="ECO:0000313" key="8">
    <source>
        <dbReference type="Proteomes" id="UP000198287"/>
    </source>
</evidence>
<dbReference type="GO" id="GO:0015137">
    <property type="term" value="F:citrate transmembrane transporter activity"/>
    <property type="evidence" value="ECO:0007669"/>
    <property type="project" value="TreeGrafter"/>
</dbReference>
<comment type="similarity">
    <text evidence="2">Belongs to the SLC13A/DASS transporter (TC 2.A.47) family. NADC subfamily.</text>
</comment>
<reference evidence="7 8" key="1">
    <citation type="submission" date="2015-12" db="EMBL/GenBank/DDBJ databases">
        <title>The genome of Folsomia candida.</title>
        <authorList>
            <person name="Faddeeva A."/>
            <person name="Derks M.F."/>
            <person name="Anvar Y."/>
            <person name="Smit S."/>
            <person name="Van Straalen N."/>
            <person name="Roelofs D."/>
        </authorList>
    </citation>
    <scope>NUCLEOTIDE SEQUENCE [LARGE SCALE GENOMIC DNA]</scope>
    <source>
        <strain evidence="7 8">VU population</strain>
        <tissue evidence="7">Whole body</tissue>
    </source>
</reference>
<dbReference type="InterPro" id="IPR001898">
    <property type="entry name" value="SLC13A/DASS"/>
</dbReference>
<dbReference type="Proteomes" id="UP000198287">
    <property type="component" value="Unassembled WGS sequence"/>
</dbReference>
<proteinExistence type="inferred from homology"/>
<feature type="transmembrane region" description="Helical" evidence="6">
    <location>
        <begin position="127"/>
        <end position="154"/>
    </location>
</feature>
<comment type="subcellular location">
    <subcellularLocation>
        <location evidence="1">Membrane</location>
        <topology evidence="1">Multi-pass membrane protein</topology>
    </subcellularLocation>
</comment>
<name>A0A226DS04_FOLCA</name>
<feature type="transmembrane region" description="Helical" evidence="6">
    <location>
        <begin position="174"/>
        <end position="199"/>
    </location>
</feature>
<organism evidence="7 8">
    <name type="scientific">Folsomia candida</name>
    <name type="common">Springtail</name>
    <dbReference type="NCBI Taxonomy" id="158441"/>
    <lineage>
        <taxon>Eukaryota</taxon>
        <taxon>Metazoa</taxon>
        <taxon>Ecdysozoa</taxon>
        <taxon>Arthropoda</taxon>
        <taxon>Hexapoda</taxon>
        <taxon>Collembola</taxon>
        <taxon>Entomobryomorpha</taxon>
        <taxon>Isotomoidea</taxon>
        <taxon>Isotomidae</taxon>
        <taxon>Proisotominae</taxon>
        <taxon>Folsomia</taxon>
    </lineage>
</organism>
<evidence type="ECO:0000256" key="2">
    <source>
        <dbReference type="ARBA" id="ARBA00006772"/>
    </source>
</evidence>
<evidence type="ECO:0000256" key="6">
    <source>
        <dbReference type="SAM" id="Phobius"/>
    </source>
</evidence>
<dbReference type="PANTHER" id="PTHR10283:SF82">
    <property type="entry name" value="SOLUTE CARRIER FAMILY 13 MEMBER 2"/>
    <property type="match status" value="1"/>
</dbReference>
<comment type="caution">
    <text evidence="7">The sequence shown here is derived from an EMBL/GenBank/DDBJ whole genome shotgun (WGS) entry which is preliminary data.</text>
</comment>
<keyword evidence="8" id="KW-1185">Reference proteome</keyword>
<gene>
    <name evidence="7" type="ORF">Fcan01_17628</name>
</gene>
<evidence type="ECO:0000256" key="4">
    <source>
        <dbReference type="ARBA" id="ARBA00022989"/>
    </source>
</evidence>
<feature type="transmembrane region" description="Helical" evidence="6">
    <location>
        <begin position="94"/>
        <end position="115"/>
    </location>
</feature>
<dbReference type="OMA" id="FIMNTIC"/>
<keyword evidence="5 6" id="KW-0472">Membrane</keyword>
<dbReference type="EMBL" id="LNIX01000013">
    <property type="protein sequence ID" value="OXA47481.1"/>
    <property type="molecule type" value="Genomic_DNA"/>
</dbReference>
<evidence type="ECO:0000256" key="1">
    <source>
        <dbReference type="ARBA" id="ARBA00004141"/>
    </source>
</evidence>
<keyword evidence="4 6" id="KW-1133">Transmembrane helix</keyword>
<dbReference type="OrthoDB" id="6493944at2759"/>
<dbReference type="GO" id="GO:0015141">
    <property type="term" value="F:succinate transmembrane transporter activity"/>
    <property type="evidence" value="ECO:0007669"/>
    <property type="project" value="TreeGrafter"/>
</dbReference>
<feature type="transmembrane region" description="Helical" evidence="6">
    <location>
        <begin position="325"/>
        <end position="346"/>
    </location>
</feature>
<evidence type="ECO:0000256" key="5">
    <source>
        <dbReference type="ARBA" id="ARBA00023136"/>
    </source>
</evidence>
<keyword evidence="3 6" id="KW-0812">Transmembrane</keyword>
<feature type="transmembrane region" description="Helical" evidence="6">
    <location>
        <begin position="70"/>
        <end position="88"/>
    </location>
</feature>
<dbReference type="PANTHER" id="PTHR10283">
    <property type="entry name" value="SOLUTE CARRIER FAMILY 13 MEMBER"/>
    <property type="match status" value="1"/>
</dbReference>
<dbReference type="Pfam" id="PF00939">
    <property type="entry name" value="Na_sulph_symp"/>
    <property type="match status" value="1"/>
</dbReference>
<feature type="transmembrane region" description="Helical" evidence="6">
    <location>
        <begin position="366"/>
        <end position="395"/>
    </location>
</feature>
<evidence type="ECO:0000256" key="3">
    <source>
        <dbReference type="ARBA" id="ARBA00022692"/>
    </source>
</evidence>
<accession>A0A226DS04</accession>
<feature type="transmembrane region" description="Helical" evidence="6">
    <location>
        <begin position="42"/>
        <end position="61"/>
    </location>
</feature>